<proteinExistence type="predicted"/>
<dbReference type="RefSeq" id="WP_184697544.1">
    <property type="nucleotide sequence ID" value="NZ_JACHJN010000013.1"/>
</dbReference>
<dbReference type="Proteomes" id="UP000547510">
    <property type="component" value="Unassembled WGS sequence"/>
</dbReference>
<keyword evidence="2" id="KW-1185">Reference proteome</keyword>
<organism evidence="1 2">
    <name type="scientific">Saccharothrix tamanrassetensis</name>
    <dbReference type="NCBI Taxonomy" id="1051531"/>
    <lineage>
        <taxon>Bacteria</taxon>
        <taxon>Bacillati</taxon>
        <taxon>Actinomycetota</taxon>
        <taxon>Actinomycetes</taxon>
        <taxon>Pseudonocardiales</taxon>
        <taxon>Pseudonocardiaceae</taxon>
        <taxon>Saccharothrix</taxon>
    </lineage>
</organism>
<accession>A0A841CSX9</accession>
<gene>
    <name evidence="1" type="ORF">FHS29_006595</name>
</gene>
<dbReference type="EMBL" id="JACHJN010000013">
    <property type="protein sequence ID" value="MBB5959973.1"/>
    <property type="molecule type" value="Genomic_DNA"/>
</dbReference>
<sequence>MSGDVTSLLRTLGFSTGPAMGAAVGGFRTHVVLLTVITAVGGDASAAEMWSLRAHGLPLGARAN</sequence>
<evidence type="ECO:0000313" key="1">
    <source>
        <dbReference type="EMBL" id="MBB5959973.1"/>
    </source>
</evidence>
<dbReference type="AlphaFoldDB" id="A0A841CSX9"/>
<evidence type="ECO:0000313" key="2">
    <source>
        <dbReference type="Proteomes" id="UP000547510"/>
    </source>
</evidence>
<reference evidence="1 2" key="1">
    <citation type="submission" date="2020-08" db="EMBL/GenBank/DDBJ databases">
        <title>Genomic Encyclopedia of Type Strains, Phase III (KMG-III): the genomes of soil and plant-associated and newly described type strains.</title>
        <authorList>
            <person name="Whitman W."/>
        </authorList>
    </citation>
    <scope>NUCLEOTIDE SEQUENCE [LARGE SCALE GENOMIC DNA]</scope>
    <source>
        <strain evidence="1 2">CECT 8640</strain>
    </source>
</reference>
<name>A0A841CSX9_9PSEU</name>
<protein>
    <submittedName>
        <fullName evidence="1">Uncharacterized protein</fullName>
    </submittedName>
</protein>
<comment type="caution">
    <text evidence="1">The sequence shown here is derived from an EMBL/GenBank/DDBJ whole genome shotgun (WGS) entry which is preliminary data.</text>
</comment>